<name>A0AAV4AIH7_9GAST</name>
<keyword evidence="2" id="KW-0472">Membrane</keyword>
<feature type="compositionally biased region" description="Low complexity" evidence="1">
    <location>
        <begin position="34"/>
        <end position="44"/>
    </location>
</feature>
<sequence length="187" mass="18442">MSTVVSDDFDICDGNGSGDDGGDGNGSGDGTGNDSGDVGSNGNSSGEGSGNASGNGSGNATGMVLVEMEMVVLSGVSGDYIANGGNGRLYCSSDGGGDAHGIGKSSCDASCAGVAMIMVVASVVMVVAIVLAIVVVVVVKWLRASRLRERKLGAAQACRGKRIPVCEESKNLKSSNWPVGSTNTGAD</sequence>
<evidence type="ECO:0000256" key="1">
    <source>
        <dbReference type="SAM" id="MobiDB-lite"/>
    </source>
</evidence>
<feature type="transmembrane region" description="Helical" evidence="2">
    <location>
        <begin position="114"/>
        <end position="142"/>
    </location>
</feature>
<feature type="compositionally biased region" description="Gly residues" evidence="1">
    <location>
        <begin position="45"/>
        <end position="56"/>
    </location>
</feature>
<dbReference type="AlphaFoldDB" id="A0AAV4AIH7"/>
<accession>A0AAV4AIH7</accession>
<evidence type="ECO:0000313" key="3">
    <source>
        <dbReference type="EMBL" id="GFO06603.1"/>
    </source>
</evidence>
<comment type="caution">
    <text evidence="3">The sequence shown here is derived from an EMBL/GenBank/DDBJ whole genome shotgun (WGS) entry which is preliminary data.</text>
</comment>
<keyword evidence="2" id="KW-0812">Transmembrane</keyword>
<protein>
    <submittedName>
        <fullName evidence="3">Uncharacterized protein</fullName>
    </submittedName>
</protein>
<evidence type="ECO:0000256" key="2">
    <source>
        <dbReference type="SAM" id="Phobius"/>
    </source>
</evidence>
<feature type="compositionally biased region" description="Gly residues" evidence="1">
    <location>
        <begin position="15"/>
        <end position="33"/>
    </location>
</feature>
<dbReference type="Proteomes" id="UP000735302">
    <property type="component" value="Unassembled WGS sequence"/>
</dbReference>
<dbReference type="EMBL" id="BLXT01003778">
    <property type="protein sequence ID" value="GFO06603.1"/>
    <property type="molecule type" value="Genomic_DNA"/>
</dbReference>
<keyword evidence="2" id="KW-1133">Transmembrane helix</keyword>
<gene>
    <name evidence="3" type="ORF">PoB_003310800</name>
</gene>
<feature type="region of interest" description="Disordered" evidence="1">
    <location>
        <begin position="1"/>
        <end position="56"/>
    </location>
</feature>
<proteinExistence type="predicted"/>
<evidence type="ECO:0000313" key="4">
    <source>
        <dbReference type="Proteomes" id="UP000735302"/>
    </source>
</evidence>
<reference evidence="3 4" key="1">
    <citation type="journal article" date="2021" name="Elife">
        <title>Chloroplast acquisition without the gene transfer in kleptoplastic sea slugs, Plakobranchus ocellatus.</title>
        <authorList>
            <person name="Maeda T."/>
            <person name="Takahashi S."/>
            <person name="Yoshida T."/>
            <person name="Shimamura S."/>
            <person name="Takaki Y."/>
            <person name="Nagai Y."/>
            <person name="Toyoda A."/>
            <person name="Suzuki Y."/>
            <person name="Arimoto A."/>
            <person name="Ishii H."/>
            <person name="Satoh N."/>
            <person name="Nishiyama T."/>
            <person name="Hasebe M."/>
            <person name="Maruyama T."/>
            <person name="Minagawa J."/>
            <person name="Obokata J."/>
            <person name="Shigenobu S."/>
        </authorList>
    </citation>
    <scope>NUCLEOTIDE SEQUENCE [LARGE SCALE GENOMIC DNA]</scope>
</reference>
<organism evidence="3 4">
    <name type="scientific">Plakobranchus ocellatus</name>
    <dbReference type="NCBI Taxonomy" id="259542"/>
    <lineage>
        <taxon>Eukaryota</taxon>
        <taxon>Metazoa</taxon>
        <taxon>Spiralia</taxon>
        <taxon>Lophotrochozoa</taxon>
        <taxon>Mollusca</taxon>
        <taxon>Gastropoda</taxon>
        <taxon>Heterobranchia</taxon>
        <taxon>Euthyneura</taxon>
        <taxon>Panpulmonata</taxon>
        <taxon>Sacoglossa</taxon>
        <taxon>Placobranchoidea</taxon>
        <taxon>Plakobranchidae</taxon>
        <taxon>Plakobranchus</taxon>
    </lineage>
</organism>
<keyword evidence="4" id="KW-1185">Reference proteome</keyword>